<organism evidence="2 3">
    <name type="scientific">Porphyridium purpureum</name>
    <name type="common">Red alga</name>
    <name type="synonym">Porphyridium cruentum</name>
    <dbReference type="NCBI Taxonomy" id="35688"/>
    <lineage>
        <taxon>Eukaryota</taxon>
        <taxon>Rhodophyta</taxon>
        <taxon>Bangiophyceae</taxon>
        <taxon>Porphyridiales</taxon>
        <taxon>Porphyridiaceae</taxon>
        <taxon>Porphyridium</taxon>
    </lineage>
</organism>
<accession>A0A5J4YPC5</accession>
<evidence type="ECO:0000256" key="1">
    <source>
        <dbReference type="SAM" id="MobiDB-lite"/>
    </source>
</evidence>
<dbReference type="EMBL" id="VRMN01000007">
    <property type="protein sequence ID" value="KAA8493158.1"/>
    <property type="molecule type" value="Genomic_DNA"/>
</dbReference>
<feature type="region of interest" description="Disordered" evidence="1">
    <location>
        <begin position="18"/>
        <end position="55"/>
    </location>
</feature>
<keyword evidence="3" id="KW-1185">Reference proteome</keyword>
<evidence type="ECO:0000313" key="3">
    <source>
        <dbReference type="Proteomes" id="UP000324585"/>
    </source>
</evidence>
<feature type="compositionally biased region" description="Polar residues" evidence="1">
    <location>
        <begin position="29"/>
        <end position="48"/>
    </location>
</feature>
<evidence type="ECO:0000313" key="2">
    <source>
        <dbReference type="EMBL" id="KAA8493158.1"/>
    </source>
</evidence>
<sequence length="80" mass="8184">MLDQPLPRGPRRPVFVGAAAAQDHETNPQDDASTKASTGSAIQASKAGTNGVPDSFLAKGKSAESWSIGKACILFLVSAS</sequence>
<protein>
    <submittedName>
        <fullName evidence="2">Uncharacterized protein</fullName>
    </submittedName>
</protein>
<reference evidence="3" key="1">
    <citation type="journal article" date="2019" name="Nat. Commun.">
        <title>Expansion of phycobilisome linker gene families in mesophilic red algae.</title>
        <authorList>
            <person name="Lee J."/>
            <person name="Kim D."/>
            <person name="Bhattacharya D."/>
            <person name="Yoon H.S."/>
        </authorList>
    </citation>
    <scope>NUCLEOTIDE SEQUENCE [LARGE SCALE GENOMIC DNA]</scope>
    <source>
        <strain evidence="3">CCMP 1328</strain>
    </source>
</reference>
<name>A0A5J4YPC5_PORPP</name>
<comment type="caution">
    <text evidence="2">The sequence shown here is derived from an EMBL/GenBank/DDBJ whole genome shotgun (WGS) entry which is preliminary data.</text>
</comment>
<dbReference type="Proteomes" id="UP000324585">
    <property type="component" value="Unassembled WGS sequence"/>
</dbReference>
<gene>
    <name evidence="2" type="ORF">FVE85_8603</name>
</gene>
<proteinExistence type="predicted"/>
<dbReference type="AlphaFoldDB" id="A0A5J4YPC5"/>